<dbReference type="AlphaFoldDB" id="A0A3B9H5B8"/>
<dbReference type="Pfam" id="PF16068">
    <property type="entry name" value="DUF4810"/>
    <property type="match status" value="1"/>
</dbReference>
<feature type="chain" id="PRO_5017755654" evidence="2">
    <location>
        <begin position="20"/>
        <end position="144"/>
    </location>
</feature>
<comment type="caution">
    <text evidence="3">The sequence shown here is derived from an EMBL/GenBank/DDBJ whole genome shotgun (WGS) entry which is preliminary data.</text>
</comment>
<dbReference type="InterPro" id="IPR014508">
    <property type="entry name" value="UCP020555_TPR-like"/>
</dbReference>
<evidence type="ECO:0000256" key="1">
    <source>
        <dbReference type="SAM" id="MobiDB-lite"/>
    </source>
</evidence>
<sequence length="144" mass="15468">MKSRLFLTSALALSVAACATPPRFEFGAYEPTLYAYYKKPEMADKYGTALEKAIEKGEKSDRLAPGMYAELGYLRLRQGDQSAAIRMFESEAAAFPESAFFMKRVVDRLTGTAEADGVSDQADAEAPAVSTSSEPTETASASGV</sequence>
<feature type="region of interest" description="Disordered" evidence="1">
    <location>
        <begin position="114"/>
        <end position="144"/>
    </location>
</feature>
<gene>
    <name evidence="3" type="ORF">DCG58_20030</name>
</gene>
<reference evidence="3 4" key="1">
    <citation type="journal article" date="2018" name="Nat. Biotechnol.">
        <title>A standardized bacterial taxonomy based on genome phylogeny substantially revises the tree of life.</title>
        <authorList>
            <person name="Parks D.H."/>
            <person name="Chuvochina M."/>
            <person name="Waite D.W."/>
            <person name="Rinke C."/>
            <person name="Skarshewski A."/>
            <person name="Chaumeil P.A."/>
            <person name="Hugenholtz P."/>
        </authorList>
    </citation>
    <scope>NUCLEOTIDE SEQUENCE [LARGE SCALE GENOMIC DNA]</scope>
    <source>
        <strain evidence="3">UBA8733</strain>
    </source>
</reference>
<feature type="compositionally biased region" description="Low complexity" evidence="1">
    <location>
        <begin position="127"/>
        <end position="144"/>
    </location>
</feature>
<proteinExistence type="predicted"/>
<dbReference type="RefSeq" id="WP_272993497.1">
    <property type="nucleotide sequence ID" value="NZ_CAJWRG010000217.1"/>
</dbReference>
<name>A0A3B9H5B8_9PROT</name>
<accession>A0A3B9H5B8</accession>
<evidence type="ECO:0000256" key="2">
    <source>
        <dbReference type="SAM" id="SignalP"/>
    </source>
</evidence>
<organism evidence="3 4">
    <name type="scientific">Hyphomonas adhaerens</name>
    <dbReference type="NCBI Taxonomy" id="81029"/>
    <lineage>
        <taxon>Bacteria</taxon>
        <taxon>Pseudomonadati</taxon>
        <taxon>Pseudomonadota</taxon>
        <taxon>Alphaproteobacteria</taxon>
        <taxon>Hyphomonadales</taxon>
        <taxon>Hyphomonadaceae</taxon>
        <taxon>Hyphomonas</taxon>
    </lineage>
</organism>
<dbReference type="EMBL" id="DMAN01000456">
    <property type="protein sequence ID" value="HAE29454.1"/>
    <property type="molecule type" value="Genomic_DNA"/>
</dbReference>
<protein>
    <submittedName>
        <fullName evidence="3">DUF4810 domain-containing protein</fullName>
    </submittedName>
</protein>
<dbReference type="PROSITE" id="PS51257">
    <property type="entry name" value="PROKAR_LIPOPROTEIN"/>
    <property type="match status" value="1"/>
</dbReference>
<feature type="signal peptide" evidence="2">
    <location>
        <begin position="1"/>
        <end position="19"/>
    </location>
</feature>
<evidence type="ECO:0000313" key="4">
    <source>
        <dbReference type="Proteomes" id="UP000259610"/>
    </source>
</evidence>
<keyword evidence="2" id="KW-0732">Signal</keyword>
<dbReference type="Proteomes" id="UP000259610">
    <property type="component" value="Unassembled WGS sequence"/>
</dbReference>
<evidence type="ECO:0000313" key="3">
    <source>
        <dbReference type="EMBL" id="HAE29454.1"/>
    </source>
</evidence>